<proteinExistence type="predicted"/>
<evidence type="ECO:0000313" key="1">
    <source>
        <dbReference type="EMBL" id="GFT41493.1"/>
    </source>
</evidence>
<dbReference type="EMBL" id="BMAW01014996">
    <property type="protein sequence ID" value="GFT41493.1"/>
    <property type="molecule type" value="Genomic_DNA"/>
</dbReference>
<organism evidence="1 2">
    <name type="scientific">Nephila pilipes</name>
    <name type="common">Giant wood spider</name>
    <name type="synonym">Nephila maculata</name>
    <dbReference type="NCBI Taxonomy" id="299642"/>
    <lineage>
        <taxon>Eukaryota</taxon>
        <taxon>Metazoa</taxon>
        <taxon>Ecdysozoa</taxon>
        <taxon>Arthropoda</taxon>
        <taxon>Chelicerata</taxon>
        <taxon>Arachnida</taxon>
        <taxon>Araneae</taxon>
        <taxon>Araneomorphae</taxon>
        <taxon>Entelegynae</taxon>
        <taxon>Araneoidea</taxon>
        <taxon>Nephilidae</taxon>
        <taxon>Nephila</taxon>
    </lineage>
</organism>
<evidence type="ECO:0000313" key="2">
    <source>
        <dbReference type="Proteomes" id="UP000887013"/>
    </source>
</evidence>
<dbReference type="AlphaFoldDB" id="A0A8X6P065"/>
<name>A0A8X6P065_NEPPI</name>
<comment type="caution">
    <text evidence="1">The sequence shown here is derived from an EMBL/GenBank/DDBJ whole genome shotgun (WGS) entry which is preliminary data.</text>
</comment>
<keyword evidence="2" id="KW-1185">Reference proteome</keyword>
<gene>
    <name evidence="1" type="ORF">NPIL_554951</name>
</gene>
<reference evidence="1" key="1">
    <citation type="submission" date="2020-08" db="EMBL/GenBank/DDBJ databases">
        <title>Multicomponent nature underlies the extraordinary mechanical properties of spider dragline silk.</title>
        <authorList>
            <person name="Kono N."/>
            <person name="Nakamura H."/>
            <person name="Mori M."/>
            <person name="Yoshida Y."/>
            <person name="Ohtoshi R."/>
            <person name="Malay A.D."/>
            <person name="Moran D.A.P."/>
            <person name="Tomita M."/>
            <person name="Numata K."/>
            <person name="Arakawa K."/>
        </authorList>
    </citation>
    <scope>NUCLEOTIDE SEQUENCE</scope>
</reference>
<sequence>MIRTGLGRMGFQDGTWVWIGYFCGDAIGWDGFCRGRLFIVAG</sequence>
<accession>A0A8X6P065</accession>
<protein>
    <submittedName>
        <fullName evidence="1">Uncharacterized protein</fullName>
    </submittedName>
</protein>
<feature type="non-terminal residue" evidence="1">
    <location>
        <position position="42"/>
    </location>
</feature>
<dbReference type="Proteomes" id="UP000887013">
    <property type="component" value="Unassembled WGS sequence"/>
</dbReference>